<dbReference type="Proteomes" id="UP000045706">
    <property type="component" value="Unassembled WGS sequence"/>
</dbReference>
<feature type="transmembrane region" description="Helical" evidence="9">
    <location>
        <begin position="345"/>
        <end position="367"/>
    </location>
</feature>
<dbReference type="GO" id="GO:0005886">
    <property type="term" value="C:plasma membrane"/>
    <property type="evidence" value="ECO:0007669"/>
    <property type="project" value="UniProtKB-SubCell"/>
</dbReference>
<keyword evidence="3" id="KW-1003">Cell membrane</keyword>
<feature type="transmembrane region" description="Helical" evidence="9">
    <location>
        <begin position="249"/>
        <end position="268"/>
    </location>
</feature>
<evidence type="ECO:0000256" key="6">
    <source>
        <dbReference type="ARBA" id="ARBA00023136"/>
    </source>
</evidence>
<comment type="similarity">
    <text evidence="7">Belongs to the fluoride channel Fluc/FEX (TC 1.A.43) family.</text>
</comment>
<evidence type="ECO:0000313" key="10">
    <source>
        <dbReference type="EMBL" id="CRK16806.1"/>
    </source>
</evidence>
<evidence type="ECO:0000313" key="12">
    <source>
        <dbReference type="Proteomes" id="UP000044602"/>
    </source>
</evidence>
<evidence type="ECO:0008006" key="14">
    <source>
        <dbReference type="Google" id="ProtNLM"/>
    </source>
</evidence>
<dbReference type="AlphaFoldDB" id="A0A0G4L4B0"/>
<dbReference type="PANTHER" id="PTHR28259">
    <property type="entry name" value="FLUORIDE EXPORT PROTEIN 1-RELATED"/>
    <property type="match status" value="1"/>
</dbReference>
<keyword evidence="12" id="KW-1185">Reference proteome</keyword>
<evidence type="ECO:0000256" key="4">
    <source>
        <dbReference type="ARBA" id="ARBA00022692"/>
    </source>
</evidence>
<dbReference type="Proteomes" id="UP000044602">
    <property type="component" value="Unassembled WGS sequence"/>
</dbReference>
<feature type="transmembrane region" description="Helical" evidence="9">
    <location>
        <begin position="58"/>
        <end position="78"/>
    </location>
</feature>
<comment type="catalytic activity">
    <reaction evidence="8">
        <text>fluoride(in) = fluoride(out)</text>
        <dbReference type="Rhea" id="RHEA:76159"/>
        <dbReference type="ChEBI" id="CHEBI:17051"/>
    </reaction>
    <physiologicalReaction direction="left-to-right" evidence="8">
        <dbReference type="Rhea" id="RHEA:76160"/>
    </physiologicalReaction>
</comment>
<name>A0A0G4L4B0_VERLO</name>
<evidence type="ECO:0000256" key="2">
    <source>
        <dbReference type="ARBA" id="ARBA00004651"/>
    </source>
</evidence>
<proteinExistence type="inferred from homology"/>
<dbReference type="EMBL" id="CVQI01007335">
    <property type="protein sequence ID" value="CRK16806.1"/>
    <property type="molecule type" value="Genomic_DNA"/>
</dbReference>
<accession>A0A0G4L4B0</accession>
<evidence type="ECO:0000256" key="1">
    <source>
        <dbReference type="ARBA" id="ARBA00002598"/>
    </source>
</evidence>
<evidence type="ECO:0000256" key="9">
    <source>
        <dbReference type="SAM" id="Phobius"/>
    </source>
</evidence>
<dbReference type="InterPro" id="IPR003691">
    <property type="entry name" value="FluC"/>
</dbReference>
<organism evidence="10 13">
    <name type="scientific">Verticillium longisporum</name>
    <name type="common">Verticillium dahliae var. longisporum</name>
    <dbReference type="NCBI Taxonomy" id="100787"/>
    <lineage>
        <taxon>Eukaryota</taxon>
        <taxon>Fungi</taxon>
        <taxon>Dikarya</taxon>
        <taxon>Ascomycota</taxon>
        <taxon>Pezizomycotina</taxon>
        <taxon>Sordariomycetes</taxon>
        <taxon>Hypocreomycetidae</taxon>
        <taxon>Glomerellales</taxon>
        <taxon>Plectosphaerellaceae</taxon>
        <taxon>Verticillium</taxon>
    </lineage>
</organism>
<evidence type="ECO:0000256" key="8">
    <source>
        <dbReference type="ARBA" id="ARBA00035585"/>
    </source>
</evidence>
<comment type="subcellular location">
    <subcellularLocation>
        <location evidence="2">Cell membrane</location>
        <topology evidence="2">Multi-pass membrane protein</topology>
    </subcellularLocation>
</comment>
<keyword evidence="4 9" id="KW-0812">Transmembrane</keyword>
<evidence type="ECO:0000313" key="11">
    <source>
        <dbReference type="EMBL" id="CRK30478.1"/>
    </source>
</evidence>
<protein>
    <recommendedName>
        <fullName evidence="14">Fluoride ion transporter CrcB</fullName>
    </recommendedName>
</protein>
<comment type="function">
    <text evidence="1">Fluoride channel required for the rapid expulsion of cytoplasmic fluoride.</text>
</comment>
<dbReference type="GO" id="GO:1903425">
    <property type="term" value="F:fluoride transmembrane transporter activity"/>
    <property type="evidence" value="ECO:0007669"/>
    <property type="project" value="TreeGrafter"/>
</dbReference>
<feature type="transmembrane region" description="Helical" evidence="9">
    <location>
        <begin position="176"/>
        <end position="200"/>
    </location>
</feature>
<dbReference type="PANTHER" id="PTHR28259:SF1">
    <property type="entry name" value="FLUORIDE EXPORT PROTEIN 1-RELATED"/>
    <property type="match status" value="1"/>
</dbReference>
<keyword evidence="6 9" id="KW-0472">Membrane</keyword>
<feature type="transmembrane region" description="Helical" evidence="9">
    <location>
        <begin position="129"/>
        <end position="150"/>
    </location>
</feature>
<evidence type="ECO:0000256" key="3">
    <source>
        <dbReference type="ARBA" id="ARBA00022475"/>
    </source>
</evidence>
<evidence type="ECO:0000256" key="7">
    <source>
        <dbReference type="ARBA" id="ARBA00035120"/>
    </source>
</evidence>
<dbReference type="Pfam" id="PF02537">
    <property type="entry name" value="CRCB"/>
    <property type="match status" value="2"/>
</dbReference>
<keyword evidence="5 9" id="KW-1133">Transmembrane helix</keyword>
<feature type="transmembrane region" description="Helical" evidence="9">
    <location>
        <begin position="280"/>
        <end position="300"/>
    </location>
</feature>
<dbReference type="STRING" id="100787.A0A0G4L4B0"/>
<reference evidence="12 13" key="1">
    <citation type="submission" date="2015-05" db="EMBL/GenBank/DDBJ databases">
        <authorList>
            <person name="Fogelqvist Johan"/>
        </authorList>
    </citation>
    <scope>NUCLEOTIDE SEQUENCE [LARGE SCALE GENOMIC DNA]</scope>
    <source>
        <strain evidence="11">VL1</strain>
        <strain evidence="10">VL2</strain>
    </source>
</reference>
<feature type="transmembrane region" description="Helical" evidence="9">
    <location>
        <begin position="221"/>
        <end position="243"/>
    </location>
</feature>
<dbReference type="EMBL" id="CVQH01021417">
    <property type="protein sequence ID" value="CRK30478.1"/>
    <property type="molecule type" value="Genomic_DNA"/>
</dbReference>
<evidence type="ECO:0000313" key="13">
    <source>
        <dbReference type="Proteomes" id="UP000045706"/>
    </source>
</evidence>
<sequence length="380" mass="41360">MSTPANVAPSQPRRYDDHQERVSRWTTQLETHSYLVFFAIWGTLSRLGLQALTHYPGAPVSFGVLWANVGGSFIFGFLAEDTKLFYSPVDAPVDEHEMPSHESYAAPKPKLASMSASAKKVHMARKKAIPLYVGLTTGFCGSFTSFSSFIRDMFLATSNDLPSPDLSTPLSRHGGYSFMALLAVLITTVGLSLSALIVGNHAANAFHSFTPSPSPGLIRRYFNPLSVLLGWGSWLGAILLTVFPPHKHWRGQALFAVVFAPLGCILRYHLSLLLNPRNPVFPIGTFSANILGTVILGMGWDLLHVPLGDLVGCQVLLGIDDGFCGCLTTVSTWVAELASLRRRHAYIYGLVSVVSAFALMVAIMGGMRWSIGFQPPMCNN</sequence>
<gene>
    <name evidence="11" type="ORF">BN1708_000993</name>
    <name evidence="10" type="ORF">BN1723_011087</name>
</gene>
<evidence type="ECO:0000256" key="5">
    <source>
        <dbReference type="ARBA" id="ARBA00022989"/>
    </source>
</evidence>